<keyword evidence="3" id="KW-1185">Reference proteome</keyword>
<feature type="compositionally biased region" description="Basic residues" evidence="1">
    <location>
        <begin position="56"/>
        <end position="66"/>
    </location>
</feature>
<dbReference type="VEuPathDB" id="VectorBase:GPAI005341"/>
<feature type="compositionally biased region" description="Basic and acidic residues" evidence="1">
    <location>
        <begin position="67"/>
        <end position="77"/>
    </location>
</feature>
<dbReference type="AlphaFoldDB" id="A0A1A9Z6G5"/>
<name>A0A1A9Z6G5_GLOPL</name>
<reference evidence="2" key="2">
    <citation type="submission" date="2020-05" db="UniProtKB">
        <authorList>
            <consortium name="EnsemblMetazoa"/>
        </authorList>
    </citation>
    <scope>IDENTIFICATION</scope>
    <source>
        <strain evidence="2">IAEA</strain>
    </source>
</reference>
<reference evidence="3" key="1">
    <citation type="submission" date="2014-03" db="EMBL/GenBank/DDBJ databases">
        <authorList>
            <person name="Aksoy S."/>
            <person name="Warren W."/>
            <person name="Wilson R.K."/>
        </authorList>
    </citation>
    <scope>NUCLEOTIDE SEQUENCE [LARGE SCALE GENOMIC DNA]</scope>
    <source>
        <strain evidence="3">IAEA</strain>
    </source>
</reference>
<dbReference type="Proteomes" id="UP000092445">
    <property type="component" value="Unassembled WGS sequence"/>
</dbReference>
<accession>A0A1A9Z6G5</accession>
<protein>
    <submittedName>
        <fullName evidence="2">Uncharacterized protein</fullName>
    </submittedName>
</protein>
<dbReference type="EnsemblMetazoa" id="GPAI005341-RA">
    <property type="protein sequence ID" value="GPAI005341-PA"/>
    <property type="gene ID" value="GPAI005341"/>
</dbReference>
<proteinExistence type="predicted"/>
<evidence type="ECO:0000256" key="1">
    <source>
        <dbReference type="SAM" id="MobiDB-lite"/>
    </source>
</evidence>
<sequence>MHFGSYENQNKYICISDDVKSIDFNLKKSFSWCPCADMKILTRTQATPLPRQLHCERKKKQNKTKTKSSEKLGKKEGKSFKKSICAWGRTLDTTHLVNTNNFTQNLLHRHERNLKNMHKSKKQKRNLLTIIDAKAYASRPEDSPVVTSLSN</sequence>
<organism evidence="2 3">
    <name type="scientific">Glossina pallidipes</name>
    <name type="common">Tsetse fly</name>
    <dbReference type="NCBI Taxonomy" id="7398"/>
    <lineage>
        <taxon>Eukaryota</taxon>
        <taxon>Metazoa</taxon>
        <taxon>Ecdysozoa</taxon>
        <taxon>Arthropoda</taxon>
        <taxon>Hexapoda</taxon>
        <taxon>Insecta</taxon>
        <taxon>Pterygota</taxon>
        <taxon>Neoptera</taxon>
        <taxon>Endopterygota</taxon>
        <taxon>Diptera</taxon>
        <taxon>Brachycera</taxon>
        <taxon>Muscomorpha</taxon>
        <taxon>Hippoboscoidea</taxon>
        <taxon>Glossinidae</taxon>
        <taxon>Glossina</taxon>
    </lineage>
</organism>
<evidence type="ECO:0000313" key="3">
    <source>
        <dbReference type="Proteomes" id="UP000092445"/>
    </source>
</evidence>
<evidence type="ECO:0000313" key="2">
    <source>
        <dbReference type="EnsemblMetazoa" id="GPAI005341-PA"/>
    </source>
</evidence>
<feature type="region of interest" description="Disordered" evidence="1">
    <location>
        <begin position="51"/>
        <end position="77"/>
    </location>
</feature>